<evidence type="ECO:0000256" key="4">
    <source>
        <dbReference type="SAM" id="MobiDB-lite"/>
    </source>
</evidence>
<feature type="domain" description="Carrier" evidence="5">
    <location>
        <begin position="2467"/>
        <end position="2541"/>
    </location>
</feature>
<keyword evidence="3" id="KW-0808">Transferase</keyword>
<dbReference type="OrthoDB" id="515228at2759"/>
<comment type="caution">
    <text evidence="7">The sequence shown here is derived from an EMBL/GenBank/DDBJ whole genome shotgun (WGS) entry which is preliminary data.</text>
</comment>
<dbReference type="InterPro" id="IPR050091">
    <property type="entry name" value="PKS_NRPS_Biosynth_Enz"/>
</dbReference>
<dbReference type="EMBL" id="CAID01000002">
    <property type="protein sequence ID" value="CEG00905.1"/>
    <property type="molecule type" value="Genomic_DNA"/>
</dbReference>
<dbReference type="Gene3D" id="3.40.50.720">
    <property type="entry name" value="NAD(P)-binding Rossmann-like Domain"/>
    <property type="match status" value="4"/>
</dbReference>
<feature type="region of interest" description="Disordered" evidence="4">
    <location>
        <begin position="3425"/>
        <end position="3444"/>
    </location>
</feature>
<dbReference type="PROSITE" id="PS50075">
    <property type="entry name" value="CARRIER"/>
    <property type="match status" value="4"/>
</dbReference>
<keyword evidence="8" id="KW-1185">Reference proteome</keyword>
<name>A0A090N4L2_OSTTA</name>
<evidence type="ECO:0000259" key="6">
    <source>
        <dbReference type="PROSITE" id="PS52004"/>
    </source>
</evidence>
<feature type="domain" description="Ketosynthase family 3 (KS3)" evidence="6">
    <location>
        <begin position="4724"/>
        <end position="5180"/>
    </location>
</feature>
<dbReference type="GO" id="GO:0004312">
    <property type="term" value="F:fatty acid synthase activity"/>
    <property type="evidence" value="ECO:0007669"/>
    <property type="project" value="TreeGrafter"/>
</dbReference>
<dbReference type="SUPFAM" id="SSF47336">
    <property type="entry name" value="ACP-like"/>
    <property type="match status" value="4"/>
</dbReference>
<sequence>MSLQDSMALVCGVNLILTTTMTLRFHVAGMLSDQYRCKTFDFGADGYVRSEACNVLLFQFGDSAHYRDEILCHRIQMACKVNQDGTSSGLTAPNGASQRILMSALIDDAFNFSKCDTITLYTHGTGTPLGDPIEVFAADSALSKLPLIKTYLAEKSMRGHTEPASGLCSSILAFVSGYQNNLHGQPHLKAVNKHIYNSLERSLLPRSCSGFMSCSSSTIATVSSFAFQGTNAMATMIHHVVKATIPVQLRTMRAWIKLHTERTVRADIVFSGRLNAKYLNRILHILPTTGNSALYLCLDHRISSSSILPATAHLELQSDLVKYVDSSASPNLLSNIAFMLPLELKMADEIITEITSGGILKVGHEISTPRPNNIRHCSIGHLRFSSKQYCHEQKHFHALLDQFAQGIEALTATIVAKSSLVQFQRANHACVIDASFQCSVYVMSPPTCVANPREHASNATSCTLPALIVNTSVSKYATTASTTKRTKLRMLNASPCVVETNNIVETPSPHGLQVKTNVNRLICKTTHSTTKCLKTVATSAQAARVVYHTVTQRKIAHTFESVRLGNETACQTWDTREMLWPKVKANVASLWAVALLQGPGARSHVAGAHVRASGHAQEKAAYASTRVTRAALCRVLGSAVRAVVQSSVQERGDSTPLSVTSVSHIAPEGVLRASAAGVSDAGALCVERLLPAFGSRTLAAAKRSAKWTCATLPTPVASSVFVTGGLGALGQTSAAWYAHRGVRHAYLTGRRGRGESPLLRWASGGQPQLGALHIIRVDACASDEVSYGGEYAYARTHACGVLHAGGVLRDALTARQSASAHRHVWSSKVASAHALLDYCVSGARGAHHTALFSSVASLLGNPGQCNYSAANGALDATAAREWRRGTAVRAVQWGAWDGAGMALSNPAVLGHARASGIGVLDPRAGLAAVRVALHESMTTTQWWATGAVLAVVPFQWTVLSKTHNHTSALVAEYRTKPAASTDVRATVSQKGATGARPASDESVRQLVTSAVARALGRDVSSDASLMEEGLDSLAAVELGGALQRDTGVTMPATLAFDYPTITAIVVYLKTVMVNTAGSTTPSPSDRLGAHANNAEDVHAMEDQTADFAAKSVVVPPCSIDADFTPVVTAIRASTHRSGLTEIAPASLPRAGLMFSSFVARSMSPRLRATESYAEVSGTYATRADRTVSVSKYLPRDMNVPSSQAVAAITINITGAALSKVVNEAGALCLNELQHISMPTLNQSSTPAIEFGSRYLVHFAYFIARDAFDHEAFAIIRREAQLMDPQQRVLLENAFAAVRTPTREASTHQSTAVAVGAWTSQYADLCRVYMPAPGPYSAVSSLLSVLCGRVSYTFGLRGPSVCVDTACSSSLVAAHTASAYLRGRECDDALVAGVSVNVGVGTFRVAAAASMLSYDGRCKTLDASADGYAKGECCVVLRVTSNTSLDVDALARDANDPSPTHIALAQLEHTGVNQDGRSSSLTAPNGPSQQALMADVLVRAGLHAHTIGRLEMHGTGTSLGDPIEVGAALEVLASPSMESQPSSARALTFEGAKPRVGHCEPGAGVVGLLFATAHVTTRATAALVHLRQLNPHVEAAARRHAQSQGARHLVLPRQGMSRPLHSASTASAANDATACVRRSGVSGFAFQGTNAHAIVTQGPVASHNILHGHTTQSNTTLRAWERHRHWCAPESHCLVASIHGLRHAGFPTVLARSCVRLGKSVALNGMLDHAVGLKRLLPGTAHLELCRAMGEALVERPHAHMALSSVSFVAPLELHTSALEVLCDVTPVGVARVSVGASTASSTGSRLRAVPSARSTSRIVRAPAHRAAETASARAALISAAVHRLRWSHSTPRQDARSARWAYGTVRAQPTSTLPEAYHASPAALDAALHALSACTPSAGRGVSDASPFVPATIGGVRAHGVPSIIHSARFALVGTTHVDDAPHRTTRRSHHHLWDTSTPTAHHRCCGVRDLAARRLGGVGVPNLQHRGHPRASSSQAAIAPRVLYGIVRQYARYDAATRAASRAKVESGRRASWAHHRQGGRSDGSMLPSTQPNACASLWAVALLQGPGARSHVAGAHVRASGHAQEKAAYASTRVTRAALCRVLGSAVRAVVQSSVQERGDSTPLSVTSVSHIAPEGVLRASAAGVSDAGALCVERLLPAFGSRTLAAAKRSAKWTCATLPTPVASSVFVTGGLGALGQTSAAWYAHRGVRHAYLTGRRGRGESPLLRWASGGQPQLGALHIIRVDACASDEVSYGGEYAYARTHACGVLHAGGVLRDALTARQSASAHRHVWSSKVASAHALLDYCVSGARGAHHTALFSSVASLLGSPGQCNYSAANGALDATAAREWRRGTAVRAVQWGAWDGAGMALSNPAVLGHARASGIGVLDPRAGLAAVRVALHESMTTTQWWATGAVLAVVPFQWTVLSKTHNHTSALVAEYRTKPAASTDVRATVSQKGATGARPASDESVRQLVTSAVARALGRDVSSDASLMEEGLDSLAAVELGGALQRDTGVTMPATLAFDYPTITAIVGYLKTVMVNTAGSTTPSPSDRMGAHANNAKDVRTRTLARGRVHTKTMHPHARGSYMDEHVHQQMTYVRVGLTSSSSAERYIADDAVGRSFDLCTVMPRARLDPDEAYPEEREPFVVRHTPILLRIEDMDHGMLGIHHREAQLMDPQQRVLLENAFAAVRTPTREASTHQSTAVAVGAWASQYADLCRVYMPAPGPYSGVASALSVLCGRVSYTFGLRGPSVCVDTACSSSLVAAHTASAYLRGRECDDALVAGVSVNVGVGTFRVGAAASMLSYDGRCKTLDASADGYAKGECCVVLRVTSNTSLDVDALARDANDPSPTHIALAQLEHTGVNQDGRSSSLTAPNGPSQQALMADVLVGAGLHARTIGRLEMHGTGTSLGDPIEVGAALEVLASPSMESQPSSARALTFEGAKPRVGHCEPGAGVVGLLFATAHVTTRATAALVHLRQLNPHVEAAARRHAQSQGARHLVLPRQGMSRPLHSASTASAANDATACVRRSGVSGFAFQGTNAHAIVTQGPVASHNILHGHTTQSNTTLRAWERHRHWCAPESHCLVASIHGLRHAGFPTVLARSCVRLGKSVALNGMLDHAVGLKRLLPGTAHLELCRAMGEALVERPHAHMALSSVSFVAPLELHTSALEVLCDVTPVGVARVSVGASTASSTGSRLQAVPSARSTSRIVRAPAHRAAETASARAALISAAVHRLRWSHSTPRQDARSARWAYGTVRAQPTSTLPEAYHASPAALDAALHALSACTPSAGRGVSDASPFVPATIGGVRAHGVPSIIHSARFALVGTTHVDDAPHRTTRRSHHHLWDTSTPTAHHRCCGVRDLAARRLGGVGVPNLQHRGHPRASSSQAAIAPRVLYGIVRQYARYDAATRAASRAKVESGRRASWAHHRRGGRGDGSMLPSTQPNACASLWAVALLQGPGARSHVAGAHVRASGHAQEKAAYASTRVTRAALCRVLGSAVRAVVQSSVQERGDSTPLSVTSVSHIAPEGVLRASAAGVSDAGALCVERLLPAFGSRTLAAAKRSAKWTCATLPTPVASSVFVTGGLGALGQTSAAWYAHRGVRHAYLTGRRGRGESPLLRWASGGQPQLGALHIIRVDACASDEVSYGGEYAYARTHACGVLHAGGVLRDALTARQSASAHRHVWSSKVASAHALLDYCVSGARGGHHTALFSSVASLLGSPGQCNYSAANGALDATAAREWRRGTAVRAVQWGAWDGAGMALSNPAVLGHARASGIGVLDPRAGLAAVRVALHESMTTTQWWATGAVLAVVPFQWTVLSKTHNHTSALVAEYRTKPAASTDVRATVSQKGATGARPASDESVRQLVTSAVARALGRDVSSDASLMEEGLDSLAAVELGGALQRDTGVTMPATLAFDYPTITAIVGYLKTVMVNTAGSTTPSPSDRLGAHANNAEDVHAMEDQTADFAAKSVVVPPCSIDADFTPVVTAIRASTHRSGLTEIAPASLPRAGLMFSSFVARSMSPRLRATESYADVSGTYATRADRTVSVSKYLPRDMNVPSSQAVAAITINITGAALSKVVNEAGALCLNELQHISMPTLNQSSTPAIEFGSRYLVHFAYFIARDAFDHEAFAIIRREAQLMDPQQRVLLENAFAAVRTPTREASTHQSTAVAVGAWTSQYADLCRVYMPAPGPYSAVSSLLSVLCGRVSYTFGLRGPSVCVDTACSSSLVAAHTASAYLRGRECDDALVAGVSVNVGVGTFRVGAAASMLSYDGRCKTLDASADGYAKGECCVVLRVTSNTSLDVDALARDANDPSPTHIALAQLEHTGVNQDGRSSSLTAPNGPSQQALMADVLVGAGLHARTIGRLEMHGTGTSLVSYGGEYAIARSHACGVLHAGGVLRDALTARQSASAHRHVWSSKVASAHALLDYCVSGARGAHHTALFSSVASLLGSPGQCNYSAANGALDATAAREWRRGTAVRAVQWGAWDGAGMALSNPAVLGHARASGIGVLDPRAGLAAVRVALHESMITTQWWATGAVLAVVPFQWTVLSKTHNHTSALVAEYRTKPAASTDVRATVSQKGATGARPASDESARQLVTSAVARALGRDVSSDASLMEEGLDSLAAVELGGTLQRDTGVTMPATLAFDYPTITAIVGYLKTVMVNTAGSTTPSPSDRMGAHANNAEDVRTRTLARGRVHTKNMHPHARGSYMDEHVHQQMTYVRVGLTSSSSAERYIADDAVGQSFDLCTVMPRARLDPDEAYPEEREPFVVRHTPILLRIEDMDHGMLGIHHREAQLMDPQQRVLLENAFAAVRTPTREASTHQSTAVAVGAWASQYADLCRVYMPAPGPYSGVASALSVLCGRVSYTFGLRGPSVCVDTACSSSLVAAHTASAYLRGRECDDALVAGVSVNVGVGTFRVGAAASMLSYDGRCKTLDASADGYAKGECCVVLRVTSNTSLDVDALARDANDPSPTHIALAQLEHTGVNQDGRSSSLTAPNGPSQQTLMADVLVRAGLHARTIGRLEMHGTGTSLGDPIEVGAALEVLASPSMESQPSSARALTFEGAKPRVGHCEPGAGVVGLLFATAHVTTRATAALVHLRQLNPHVEAAARRHAQSQGARHLVLPRQGMSRPLDSASTASAANDATACVRRSGVSGFAFQGTNAHAIVTQGPVASHNILHGHTTQSNTTLRAWERHRHWCAPESHCLVASVHGLRHAGFPTVLARSCVRLGKSVALNGMLDHAVGLKRLLPGTAHLELCRAMGEALVERPHAHMALSSVSFVAPLELHTSALEVLCDVTPVGVARVSVGASTASSTGSRLRAVPSARSTSRIVRAPAHRAAETASARAALISAAVHRLRWSHSTPRQDARSARWAYGTVRAQPTSTLPEAYHASPAALDAALHALSACTPSAGRGVSDASPFVPATIGGVRAHGVPSIIHSARFALVGTTHVDDAPHRTTRRSHHHLWEMCRDVVRGAIVLQLHSKRASFDLSPPVDTSSKLMTCYPPLRNKRTVHDPWPAFSGDSSQSVDTSHKEFERCIISDIEVVIIEILSNVANVQPQLNETLANQGLDSLAITQFFVEVRERYNYDIRRDLQVEVTIREIIRDIATQIEQTKASISCNAMRDQNLVVGNRSMRLQGRDSIFLSKIGKFVKHLLRMETTAKFASIIALLGFILTVTCASKAD</sequence>
<feature type="domain" description="Ketosynthase family 3 (KS3)" evidence="6">
    <location>
        <begin position="2595"/>
        <end position="3051"/>
    </location>
</feature>
<gene>
    <name evidence="7" type="ORF">OT_ostta02g00160</name>
</gene>
<dbReference type="SMART" id="SM00823">
    <property type="entry name" value="PKS_PP"/>
    <property type="match status" value="4"/>
</dbReference>
<dbReference type="InterPro" id="IPR036291">
    <property type="entry name" value="NAD(P)-bd_dom_sf"/>
</dbReference>
<reference evidence="7 8" key="2">
    <citation type="journal article" date="2014" name="BMC Genomics">
        <title>An improved genome of the model marine alga Ostreococcus tauri unfolds by assessing Illumina de novo assemblies.</title>
        <authorList>
            <person name="Blanc-Mathieu R."/>
            <person name="Verhelst B."/>
            <person name="Derelle E."/>
            <person name="Rombauts S."/>
            <person name="Bouget F.Y."/>
            <person name="Carre I."/>
            <person name="Chateau A."/>
            <person name="Eyre-Walker A."/>
            <person name="Grimsley N."/>
            <person name="Moreau H."/>
            <person name="Piegu B."/>
            <person name="Rivals E."/>
            <person name="Schackwitz W."/>
            <person name="Van de Peer Y."/>
            <person name="Piganeau G."/>
        </authorList>
    </citation>
    <scope>NUCLEOTIDE SEQUENCE [LARGE SCALE GENOMIC DNA]</scope>
    <source>
        <strain evidence="8">OTTH 0595 / CCAP 157/2 / RCC745</strain>
    </source>
</reference>
<dbReference type="CDD" id="cd05274">
    <property type="entry name" value="KR_FAS_SDR_x"/>
    <property type="match status" value="3"/>
</dbReference>
<dbReference type="CDD" id="cd00833">
    <property type="entry name" value="PKS"/>
    <property type="match status" value="4"/>
</dbReference>
<dbReference type="InterPro" id="IPR042104">
    <property type="entry name" value="PKS_dehydratase_sf"/>
</dbReference>
<dbReference type="PANTHER" id="PTHR43775">
    <property type="entry name" value="FATTY ACID SYNTHASE"/>
    <property type="match status" value="1"/>
</dbReference>
<dbReference type="Pfam" id="PF00550">
    <property type="entry name" value="PP-binding"/>
    <property type="match status" value="4"/>
</dbReference>
<dbReference type="InterPro" id="IPR014031">
    <property type="entry name" value="Ketoacyl_synth_C"/>
</dbReference>
<dbReference type="InterPro" id="IPR036736">
    <property type="entry name" value="ACP-like_sf"/>
</dbReference>
<dbReference type="SMART" id="SM00825">
    <property type="entry name" value="PKS_KS"/>
    <property type="match status" value="4"/>
</dbReference>
<evidence type="ECO:0000256" key="1">
    <source>
        <dbReference type="ARBA" id="ARBA00022450"/>
    </source>
</evidence>
<reference evidence="8" key="1">
    <citation type="journal article" date="2006" name="Proc. Natl. Acad. Sci. U.S.A.">
        <title>Genome analysis of the smallest free-living eukaryote Ostreococcus tauri unveils many unique features.</title>
        <authorList>
            <person name="Derelle E."/>
            <person name="Ferraz C."/>
            <person name="Rombauts S."/>
            <person name="Rouze P."/>
            <person name="Worden A.Z."/>
            <person name="Robbens S."/>
            <person name="Partensky F."/>
            <person name="Degroeve S."/>
            <person name="Echeynie S."/>
            <person name="Cooke R."/>
            <person name="Saeys Y."/>
            <person name="Wuyts J."/>
            <person name="Jabbari K."/>
            <person name="Bowler C."/>
            <person name="Panaud O."/>
            <person name="Piegu B."/>
            <person name="Ball S.G."/>
            <person name="Ral J.-P."/>
            <person name="Bouget F.-Y."/>
            <person name="Piganeau G."/>
            <person name="De Baets B."/>
            <person name="Picard A."/>
            <person name="Delseny M."/>
            <person name="Demaille J."/>
            <person name="Van de Peer Y."/>
            <person name="Moreau H."/>
        </authorList>
    </citation>
    <scope>NUCLEOTIDE SEQUENCE [LARGE SCALE GENOMIC DNA]</scope>
    <source>
        <strain evidence="8">OTTH 0595 / CCAP 157/2 / RCC745</strain>
    </source>
</reference>
<dbReference type="Pfam" id="PF02801">
    <property type="entry name" value="Ketoacyl-synt_C"/>
    <property type="match status" value="5"/>
</dbReference>
<feature type="domain" description="Ketosynthase family 3 (KS3)" evidence="6">
    <location>
        <begin position="1200"/>
        <end position="1656"/>
    </location>
</feature>
<dbReference type="Pfam" id="PF08659">
    <property type="entry name" value="KR"/>
    <property type="match status" value="4"/>
</dbReference>
<dbReference type="GeneID" id="9836732"/>
<dbReference type="GO" id="GO:0031177">
    <property type="term" value="F:phosphopantetheine binding"/>
    <property type="evidence" value="ECO:0007669"/>
    <property type="project" value="InterPro"/>
</dbReference>
<dbReference type="InterPro" id="IPR009081">
    <property type="entry name" value="PP-bd_ACP"/>
</dbReference>
<dbReference type="RefSeq" id="XP_022840661.1">
    <property type="nucleotide sequence ID" value="XM_022984963.1"/>
</dbReference>
<dbReference type="InterPro" id="IPR016039">
    <property type="entry name" value="Thiolase-like"/>
</dbReference>
<evidence type="ECO:0000256" key="2">
    <source>
        <dbReference type="ARBA" id="ARBA00022553"/>
    </source>
</evidence>
<dbReference type="SMART" id="SM00822">
    <property type="entry name" value="PKS_KR"/>
    <property type="match status" value="3"/>
</dbReference>
<evidence type="ECO:0000313" key="7">
    <source>
        <dbReference type="EMBL" id="CEG00905.1"/>
    </source>
</evidence>
<organism evidence="7 8">
    <name type="scientific">Ostreococcus tauri</name>
    <name type="common">Marine green alga</name>
    <dbReference type="NCBI Taxonomy" id="70448"/>
    <lineage>
        <taxon>Eukaryota</taxon>
        <taxon>Viridiplantae</taxon>
        <taxon>Chlorophyta</taxon>
        <taxon>Mamiellophyceae</taxon>
        <taxon>Mamiellales</taxon>
        <taxon>Bathycoccaceae</taxon>
        <taxon>Ostreococcus</taxon>
    </lineage>
</organism>
<dbReference type="SUPFAM" id="SSF53901">
    <property type="entry name" value="Thiolase-like"/>
    <property type="match status" value="6"/>
</dbReference>
<dbReference type="GO" id="GO:0006633">
    <property type="term" value="P:fatty acid biosynthetic process"/>
    <property type="evidence" value="ECO:0007669"/>
    <property type="project" value="TreeGrafter"/>
</dbReference>
<evidence type="ECO:0000256" key="3">
    <source>
        <dbReference type="ARBA" id="ARBA00022679"/>
    </source>
</evidence>
<dbReference type="STRING" id="70448.A0A090N4L2"/>
<dbReference type="InterPro" id="IPR057326">
    <property type="entry name" value="KR_dom"/>
</dbReference>
<dbReference type="InterPro" id="IPR013968">
    <property type="entry name" value="PKS_KR"/>
</dbReference>
<dbReference type="InParanoid" id="A0A090N4L2"/>
<evidence type="ECO:0000259" key="5">
    <source>
        <dbReference type="PROSITE" id="PS50075"/>
    </source>
</evidence>
<feature type="domain" description="Ketosynthase family 3 (KS3)" evidence="6">
    <location>
        <begin position="4064"/>
        <end position="4520"/>
    </location>
</feature>
<protein>
    <submittedName>
        <fullName evidence="7">Polyketide synthase, KR</fullName>
    </submittedName>
</protein>
<dbReference type="Proteomes" id="UP000009170">
    <property type="component" value="Unassembled WGS sequence"/>
</dbReference>
<dbReference type="PROSITE" id="PS52004">
    <property type="entry name" value="KS3_2"/>
    <property type="match status" value="5"/>
</dbReference>
<feature type="domain" description="Ketosynthase family 3 (KS3)" evidence="6">
    <location>
        <begin position="1"/>
        <end position="238"/>
    </location>
</feature>
<dbReference type="PANTHER" id="PTHR43775:SF37">
    <property type="entry name" value="SI:DKEY-61P9.11"/>
    <property type="match status" value="1"/>
</dbReference>
<proteinExistence type="predicted"/>
<feature type="domain" description="Carrier" evidence="5">
    <location>
        <begin position="3862"/>
        <end position="3936"/>
    </location>
</feature>
<dbReference type="Gene3D" id="3.40.47.10">
    <property type="match status" value="5"/>
</dbReference>
<dbReference type="KEGG" id="ota:OT_ostta02g00160"/>
<accession>A0A090N4L2</accession>
<keyword evidence="2" id="KW-0597">Phosphoprotein</keyword>
<dbReference type="InterPro" id="IPR020806">
    <property type="entry name" value="PKS_PP-bd"/>
</dbReference>
<dbReference type="InterPro" id="IPR014030">
    <property type="entry name" value="Ketoacyl_synth_N"/>
</dbReference>
<dbReference type="Pfam" id="PF00109">
    <property type="entry name" value="ketoacyl-synt"/>
    <property type="match status" value="5"/>
</dbReference>
<evidence type="ECO:0000313" key="8">
    <source>
        <dbReference type="Proteomes" id="UP000009170"/>
    </source>
</evidence>
<dbReference type="SUPFAM" id="SSF51735">
    <property type="entry name" value="NAD(P)-binding Rossmann-fold domains"/>
    <property type="match status" value="4"/>
</dbReference>
<feature type="domain" description="Carrier" evidence="5">
    <location>
        <begin position="4596"/>
        <end position="4670"/>
    </location>
</feature>
<feature type="domain" description="Carrier" evidence="5">
    <location>
        <begin position="998"/>
        <end position="1072"/>
    </location>
</feature>
<dbReference type="Gene3D" id="3.10.129.110">
    <property type="entry name" value="Polyketide synthase dehydratase"/>
    <property type="match status" value="3"/>
</dbReference>
<keyword evidence="1" id="KW-0596">Phosphopantetheine</keyword>
<dbReference type="Gene3D" id="1.10.1200.10">
    <property type="entry name" value="ACP-like"/>
    <property type="match status" value="4"/>
</dbReference>
<feature type="region of interest" description="Disordered" evidence="4">
    <location>
        <begin position="2028"/>
        <end position="2049"/>
    </location>
</feature>
<dbReference type="InterPro" id="IPR020841">
    <property type="entry name" value="PKS_Beta-ketoAc_synthase_dom"/>
</dbReference>